<dbReference type="GO" id="GO:0016042">
    <property type="term" value="P:lipid catabolic process"/>
    <property type="evidence" value="ECO:0007669"/>
    <property type="project" value="UniProtKB-ARBA"/>
</dbReference>
<dbReference type="GO" id="GO:1901136">
    <property type="term" value="P:carbohydrate derivative catabolic process"/>
    <property type="evidence" value="ECO:0007669"/>
    <property type="project" value="UniProtKB-ARBA"/>
</dbReference>
<accession>A0A8J9V8V0</accession>
<dbReference type="Proteomes" id="UP000838412">
    <property type="component" value="Chromosome 1"/>
</dbReference>
<dbReference type="AlphaFoldDB" id="A0A8J9V8V0"/>
<keyword evidence="9" id="KW-1185">Reference proteome</keyword>
<dbReference type="InterPro" id="IPR041036">
    <property type="entry name" value="GH5_C"/>
</dbReference>
<sequence>MAGIRFLLAACCLLFPGVCVSALSRIHVHPDKHWFMDDTGRVRIFHGVNMIGKGYPWYPAQMLNQSRLDELQSWGFTAVRLGMMWAGTEPQEGRFNLTYISIIHNITIELGKRGIYVILDMHQDALVKPFTFYDGVPQWLVESFPPPEHPYPWPLEKITSWSLAYVTQACSHAFQCLYDNYKGAAEKMAGFWKFVASEFSNQTSVLGYELLNEPWVGDWTRDPELLLPGHAGKMNVAPLHDRVSLAIRTVDDEALIFYEPVTWGYMFSQDGDFGSGFEHVPGGKAFQNRSVFSYHYYCSLYHEGQPYPEYKRVACDQIVGPKLFSAVQEDLAVLGGGSFLTEFGTCRTNTSQPDLPDTVECGFVLKEADSFLQSWTYWDTFKGNQVFWDISGRAIPERIGMFVRTYARAVAGIPTTMTFDVDTGHFQLSFEPDPAIKVPTEVFVPRIHYKKGYTVMASAELECEVDESDRSLLYVTIKQTNDVKPIRTNTLFITVVPSSDSMNKSPGSVCLKVNW</sequence>
<dbReference type="Gene3D" id="2.60.40.1180">
    <property type="entry name" value="Golgi alpha-mannosidase II"/>
    <property type="match status" value="1"/>
</dbReference>
<dbReference type="Gene3D" id="3.20.20.80">
    <property type="entry name" value="Glycosidases"/>
    <property type="match status" value="1"/>
</dbReference>
<evidence type="ECO:0000256" key="3">
    <source>
        <dbReference type="ARBA" id="ARBA00023295"/>
    </source>
</evidence>
<gene>
    <name evidence="8" type="primary">Hypp354</name>
    <name evidence="8" type="ORF">BLAG_LOCUS1178</name>
</gene>
<evidence type="ECO:0000313" key="9">
    <source>
        <dbReference type="Proteomes" id="UP000838412"/>
    </source>
</evidence>
<feature type="domain" description="Glycoside hydrolase family 5 C-terminal" evidence="7">
    <location>
        <begin position="404"/>
        <end position="481"/>
    </location>
</feature>
<comment type="similarity">
    <text evidence="1 4">Belongs to the glycosyl hydrolase 5 (cellulase A) family.</text>
</comment>
<dbReference type="Pfam" id="PF00150">
    <property type="entry name" value="Cellulase"/>
    <property type="match status" value="1"/>
</dbReference>
<feature type="chain" id="PRO_5035447006" evidence="5">
    <location>
        <begin position="23"/>
        <end position="515"/>
    </location>
</feature>
<evidence type="ECO:0000256" key="5">
    <source>
        <dbReference type="SAM" id="SignalP"/>
    </source>
</evidence>
<dbReference type="Pfam" id="PF18564">
    <property type="entry name" value="Glyco_hydro_5_C"/>
    <property type="match status" value="1"/>
</dbReference>
<dbReference type="OrthoDB" id="1887033at2759"/>
<evidence type="ECO:0000256" key="2">
    <source>
        <dbReference type="ARBA" id="ARBA00022801"/>
    </source>
</evidence>
<dbReference type="InterPro" id="IPR001547">
    <property type="entry name" value="Glyco_hydro_5"/>
</dbReference>
<dbReference type="PANTHER" id="PTHR31308">
    <property type="match status" value="1"/>
</dbReference>
<dbReference type="PANTHER" id="PTHR31308:SF3">
    <property type="entry name" value="ENDOGLYCOCERAMIDASE"/>
    <property type="match status" value="1"/>
</dbReference>
<dbReference type="InterPro" id="IPR052066">
    <property type="entry name" value="Glycosphingolipid_Hydrolases"/>
</dbReference>
<dbReference type="GO" id="GO:0000272">
    <property type="term" value="P:polysaccharide catabolic process"/>
    <property type="evidence" value="ECO:0007669"/>
    <property type="project" value="InterPro"/>
</dbReference>
<feature type="signal peptide" evidence="5">
    <location>
        <begin position="1"/>
        <end position="22"/>
    </location>
</feature>
<feature type="domain" description="Glycoside hydrolase family 5" evidence="6">
    <location>
        <begin position="48"/>
        <end position="379"/>
    </location>
</feature>
<keyword evidence="3 4" id="KW-0326">Glycosidase</keyword>
<keyword evidence="5" id="KW-0732">Signal</keyword>
<dbReference type="EMBL" id="OV696686">
    <property type="protein sequence ID" value="CAH1230933.1"/>
    <property type="molecule type" value="Genomic_DNA"/>
</dbReference>
<evidence type="ECO:0000259" key="7">
    <source>
        <dbReference type="Pfam" id="PF18564"/>
    </source>
</evidence>
<evidence type="ECO:0000313" key="8">
    <source>
        <dbReference type="EMBL" id="CAH1230933.1"/>
    </source>
</evidence>
<reference evidence="8" key="1">
    <citation type="submission" date="2022-01" db="EMBL/GenBank/DDBJ databases">
        <authorList>
            <person name="Braso-Vives M."/>
        </authorList>
    </citation>
    <scope>NUCLEOTIDE SEQUENCE</scope>
</reference>
<organism evidence="8 9">
    <name type="scientific">Branchiostoma lanceolatum</name>
    <name type="common">Common lancelet</name>
    <name type="synonym">Amphioxus lanceolatum</name>
    <dbReference type="NCBI Taxonomy" id="7740"/>
    <lineage>
        <taxon>Eukaryota</taxon>
        <taxon>Metazoa</taxon>
        <taxon>Chordata</taxon>
        <taxon>Cephalochordata</taxon>
        <taxon>Leptocardii</taxon>
        <taxon>Amphioxiformes</taxon>
        <taxon>Branchiostomatidae</taxon>
        <taxon>Branchiostoma</taxon>
    </lineage>
</organism>
<protein>
    <submittedName>
        <fullName evidence="8">Hypp354 protein</fullName>
    </submittedName>
</protein>
<name>A0A8J9V8V0_BRALA</name>
<dbReference type="InterPro" id="IPR017853">
    <property type="entry name" value="GH"/>
</dbReference>
<dbReference type="InterPro" id="IPR013780">
    <property type="entry name" value="Glyco_hydro_b"/>
</dbReference>
<evidence type="ECO:0000259" key="6">
    <source>
        <dbReference type="Pfam" id="PF00150"/>
    </source>
</evidence>
<dbReference type="GO" id="GO:0004553">
    <property type="term" value="F:hydrolase activity, hydrolyzing O-glycosyl compounds"/>
    <property type="evidence" value="ECO:0007669"/>
    <property type="project" value="InterPro"/>
</dbReference>
<dbReference type="SUPFAM" id="SSF51445">
    <property type="entry name" value="(Trans)glycosidases"/>
    <property type="match status" value="1"/>
</dbReference>
<evidence type="ECO:0000256" key="1">
    <source>
        <dbReference type="ARBA" id="ARBA00005641"/>
    </source>
</evidence>
<proteinExistence type="inferred from homology"/>
<keyword evidence="2 4" id="KW-0378">Hydrolase</keyword>
<evidence type="ECO:0000256" key="4">
    <source>
        <dbReference type="RuleBase" id="RU361153"/>
    </source>
</evidence>